<organism evidence="1 2">
    <name type="scientific">Cytospora mali</name>
    <name type="common">Apple Valsa canker fungus</name>
    <name type="synonym">Valsa mali</name>
    <dbReference type="NCBI Taxonomy" id="578113"/>
    <lineage>
        <taxon>Eukaryota</taxon>
        <taxon>Fungi</taxon>
        <taxon>Dikarya</taxon>
        <taxon>Ascomycota</taxon>
        <taxon>Pezizomycotina</taxon>
        <taxon>Sordariomycetes</taxon>
        <taxon>Sordariomycetidae</taxon>
        <taxon>Diaporthales</taxon>
        <taxon>Cytosporaceae</taxon>
        <taxon>Cytospora</taxon>
    </lineage>
</organism>
<proteinExistence type="predicted"/>
<reference evidence="1" key="1">
    <citation type="submission" date="2014-12" db="EMBL/GenBank/DDBJ databases">
        <title>Genome Sequence of Valsa Canker Pathogens Uncovers a Specific Adaption of Colonization on Woody Bark.</title>
        <authorList>
            <person name="Yin Z."/>
            <person name="Liu H."/>
            <person name="Gao X."/>
            <person name="Li Z."/>
            <person name="Song N."/>
            <person name="Ke X."/>
            <person name="Dai Q."/>
            <person name="Wu Y."/>
            <person name="Sun Y."/>
            <person name="Xu J.-R."/>
            <person name="Kang Z.K."/>
            <person name="Wang L."/>
            <person name="Huang L."/>
        </authorList>
    </citation>
    <scope>NUCLEOTIDE SEQUENCE [LARGE SCALE GENOMIC DNA]</scope>
    <source>
        <strain evidence="1">03-8</strain>
    </source>
</reference>
<evidence type="ECO:0000313" key="1">
    <source>
        <dbReference type="EMBL" id="KUI70169.1"/>
    </source>
</evidence>
<dbReference type="EMBL" id="CM003103">
    <property type="protein sequence ID" value="KUI70169.1"/>
    <property type="molecule type" value="Genomic_DNA"/>
</dbReference>
<sequence length="53" mass="5982">MPGMPASMLRRWTTPRCDRHPFRLADSDGHHVDFDVVPDPCSQPYGTETVARA</sequence>
<dbReference type="Proteomes" id="UP000078559">
    <property type="component" value="Chromosome 6"/>
</dbReference>
<accession>A0A194W139</accession>
<protein>
    <submittedName>
        <fullName evidence="1">Uncharacterized protein</fullName>
    </submittedName>
</protein>
<dbReference type="AlphaFoldDB" id="A0A194W139"/>
<gene>
    <name evidence="1" type="ORF">VM1G_06092</name>
</gene>
<name>A0A194W139_CYTMA</name>
<keyword evidence="2" id="KW-1185">Reference proteome</keyword>
<evidence type="ECO:0000313" key="2">
    <source>
        <dbReference type="Proteomes" id="UP000078559"/>
    </source>
</evidence>